<feature type="compositionally biased region" description="Basic residues" evidence="1">
    <location>
        <begin position="112"/>
        <end position="122"/>
    </location>
</feature>
<gene>
    <name evidence="2" type="ORF">SFRICE_021615</name>
</gene>
<protein>
    <submittedName>
        <fullName evidence="2">SFRICE_021615</fullName>
    </submittedName>
</protein>
<evidence type="ECO:0000256" key="1">
    <source>
        <dbReference type="SAM" id="MobiDB-lite"/>
    </source>
</evidence>
<dbReference type="EMBL" id="ODYU01008146">
    <property type="protein sequence ID" value="SOQ51506.1"/>
    <property type="molecule type" value="Genomic_DNA"/>
</dbReference>
<dbReference type="AlphaFoldDB" id="A0A2H1WEX6"/>
<evidence type="ECO:0000313" key="2">
    <source>
        <dbReference type="EMBL" id="SOQ51506.1"/>
    </source>
</evidence>
<accession>A0A2H1WEX6</accession>
<organism evidence="2">
    <name type="scientific">Spodoptera frugiperda</name>
    <name type="common">Fall armyworm</name>
    <dbReference type="NCBI Taxonomy" id="7108"/>
    <lineage>
        <taxon>Eukaryota</taxon>
        <taxon>Metazoa</taxon>
        <taxon>Ecdysozoa</taxon>
        <taxon>Arthropoda</taxon>
        <taxon>Hexapoda</taxon>
        <taxon>Insecta</taxon>
        <taxon>Pterygota</taxon>
        <taxon>Neoptera</taxon>
        <taxon>Endopterygota</taxon>
        <taxon>Lepidoptera</taxon>
        <taxon>Glossata</taxon>
        <taxon>Ditrysia</taxon>
        <taxon>Noctuoidea</taxon>
        <taxon>Noctuidae</taxon>
        <taxon>Amphipyrinae</taxon>
        <taxon>Spodoptera</taxon>
    </lineage>
</organism>
<feature type="region of interest" description="Disordered" evidence="1">
    <location>
        <begin position="101"/>
        <end position="145"/>
    </location>
</feature>
<feature type="compositionally biased region" description="Basic residues" evidence="1">
    <location>
        <begin position="131"/>
        <end position="145"/>
    </location>
</feature>
<reference evidence="2" key="1">
    <citation type="submission" date="2016-07" db="EMBL/GenBank/DDBJ databases">
        <authorList>
            <person name="Bretaudeau A."/>
        </authorList>
    </citation>
    <scope>NUCLEOTIDE SEQUENCE</scope>
    <source>
        <strain evidence="2">Rice</strain>
        <tissue evidence="2">Whole body</tissue>
    </source>
</reference>
<name>A0A2H1WEX6_SPOFR</name>
<proteinExistence type="predicted"/>
<sequence length="280" mass="31144">MPLVFRVSMVGGDCLPSGDTSAHSVLLLRNFPGTENSPAILCPTRNPLPNSRTYDHLDIEAFLKEIQIGIVTYGQAMVRSEGDWDAVSSFCEAVMLAKEEAGRVRERTSSRPSRRERHSGRRGSRDDLRPPRRARVARRPTRTRPVRAARRVLRAPQRAIRPPQMGPTCKWLLLTKGLFSHGESLGIIHHACTMRVDDFKLVWAYSNSTKNEVSSKTSQISYYNSIYCELSFRSCGLPSGFTGASARQAGVGTGWFLVSKSLTVALASPWRENSLDDIPP</sequence>